<name>A0A454D5I9_VIBHA</name>
<gene>
    <name evidence="1" type="ORF">VCHENC02_0666A</name>
</gene>
<evidence type="ECO:0000313" key="1">
    <source>
        <dbReference type="EMBL" id="EKM33942.1"/>
    </source>
</evidence>
<comment type="caution">
    <text evidence="1">The sequence shown here is derived from an EMBL/GenBank/DDBJ whole genome shotgun (WGS) entry which is preliminary data.</text>
</comment>
<accession>A0A454D5I9</accession>
<protein>
    <submittedName>
        <fullName evidence="1">Uncharacterized protein</fullName>
    </submittedName>
</protein>
<proteinExistence type="predicted"/>
<dbReference type="EMBL" id="AJSR01000048">
    <property type="protein sequence ID" value="EKM33942.1"/>
    <property type="molecule type" value="Genomic_DNA"/>
</dbReference>
<dbReference type="Proteomes" id="UP000008367">
    <property type="component" value="Unassembled WGS sequence"/>
</dbReference>
<sequence length="15" mass="2005">MLNRFLYRISNFFFH</sequence>
<reference evidence="1 2" key="1">
    <citation type="submission" date="2012-10" db="EMBL/GenBank/DDBJ databases">
        <title>Genome sequence of Vibrio Cholerae HENC-02.</title>
        <authorList>
            <person name="Eppinger M."/>
            <person name="Hasan N.A."/>
            <person name="Sengamalay N."/>
            <person name="Hine E."/>
            <person name="Su Q."/>
            <person name="Daugherty S.C."/>
            <person name="Young S."/>
            <person name="Sadzewicz L."/>
            <person name="Tallon L."/>
            <person name="Cebula T.A."/>
            <person name="Ravel J."/>
            <person name="Colwell R.R."/>
        </authorList>
    </citation>
    <scope>NUCLEOTIDE SEQUENCE [LARGE SCALE GENOMIC DNA]</scope>
    <source>
        <strain evidence="1 2">HENC-02</strain>
    </source>
</reference>
<evidence type="ECO:0000313" key="2">
    <source>
        <dbReference type="Proteomes" id="UP000008367"/>
    </source>
</evidence>
<feature type="non-terminal residue" evidence="1">
    <location>
        <position position="15"/>
    </location>
</feature>
<organism evidence="1 2">
    <name type="scientific">Vibrio harveyi</name>
    <name type="common">Beneckea harveyi</name>
    <dbReference type="NCBI Taxonomy" id="669"/>
    <lineage>
        <taxon>Bacteria</taxon>
        <taxon>Pseudomonadati</taxon>
        <taxon>Pseudomonadota</taxon>
        <taxon>Gammaproteobacteria</taxon>
        <taxon>Vibrionales</taxon>
        <taxon>Vibrionaceae</taxon>
        <taxon>Vibrio</taxon>
    </lineage>
</organism>